<dbReference type="EMBL" id="JAGTXO010000010">
    <property type="protein sequence ID" value="KAG8465265.1"/>
    <property type="molecule type" value="Genomic_DNA"/>
</dbReference>
<keyword evidence="1" id="KW-0732">Signal</keyword>
<comment type="caution">
    <text evidence="3">The sequence shown here is derived from an EMBL/GenBank/DDBJ whole genome shotgun (WGS) entry which is preliminary data.</text>
</comment>
<evidence type="ECO:0000313" key="3">
    <source>
        <dbReference type="EMBL" id="KAG8465265.1"/>
    </source>
</evidence>
<evidence type="ECO:0000256" key="1">
    <source>
        <dbReference type="ARBA" id="ARBA00022729"/>
    </source>
</evidence>
<dbReference type="AlphaFoldDB" id="A0A8J5XTQ4"/>
<evidence type="ECO:0000256" key="2">
    <source>
        <dbReference type="ARBA" id="ARBA00022801"/>
    </source>
</evidence>
<name>A0A8J5XTQ4_DIALT</name>
<dbReference type="InterPro" id="IPR029058">
    <property type="entry name" value="AB_hydrolase_fold"/>
</dbReference>
<dbReference type="Gene3D" id="3.40.50.1820">
    <property type="entry name" value="alpha/beta hydrolase"/>
    <property type="match status" value="1"/>
</dbReference>
<dbReference type="OrthoDB" id="424610at2759"/>
<proteinExistence type="predicted"/>
<sequence length="343" mass="34673">MEALLCVRARAEELTLLPVPGEARRFGAWLPPSVCASARGARSAPIVLALGCYGCSMDTVARPLFNAAERFGLVLVAPEQHKRSWNAGECCGAALRERTPDAAFIRAVIAHVRGALGTPRAGAAGVYAFGWSNGGFMATELARAGAPLDGLAVVAGYSSTHLHAARPGGELNATLPAPTPILLFHARDDAIVRAEGCCAAGRGCCCGIAAPRCVGVEGAWGAWALANRCSPAPSPVAAEPADAAAALGVRCVGRAACAAATVVCVAQRGGHSFGSGFERFAFGGMVGAFFARAACARTGGAWDARREACQCGGAGGPGAGPGNAPARSARFAFDLAQTSASYC</sequence>
<dbReference type="GO" id="GO:0016787">
    <property type="term" value="F:hydrolase activity"/>
    <property type="evidence" value="ECO:0007669"/>
    <property type="project" value="UniProtKB-KW"/>
</dbReference>
<dbReference type="Proteomes" id="UP000751190">
    <property type="component" value="Unassembled WGS sequence"/>
</dbReference>
<dbReference type="PANTHER" id="PTHR43037:SF5">
    <property type="entry name" value="FERULOYL ESTERASE"/>
    <property type="match status" value="1"/>
</dbReference>
<accession>A0A8J5XTQ4</accession>
<reference evidence="3" key="1">
    <citation type="submission" date="2021-05" db="EMBL/GenBank/DDBJ databases">
        <title>The genome of the haptophyte Pavlova lutheri (Diacronema luteri, Pavlovales) - a model for lipid biosynthesis in eukaryotic algae.</title>
        <authorList>
            <person name="Hulatt C.J."/>
            <person name="Posewitz M.C."/>
        </authorList>
    </citation>
    <scope>NUCLEOTIDE SEQUENCE</scope>
    <source>
        <strain evidence="3">NIVA-4/92</strain>
    </source>
</reference>
<organism evidence="3 4">
    <name type="scientific">Diacronema lutheri</name>
    <name type="common">Unicellular marine alga</name>
    <name type="synonym">Monochrysis lutheri</name>
    <dbReference type="NCBI Taxonomy" id="2081491"/>
    <lineage>
        <taxon>Eukaryota</taxon>
        <taxon>Haptista</taxon>
        <taxon>Haptophyta</taxon>
        <taxon>Pavlovophyceae</taxon>
        <taxon>Pavlovales</taxon>
        <taxon>Pavlovaceae</taxon>
        <taxon>Diacronema</taxon>
    </lineage>
</organism>
<keyword evidence="4" id="KW-1185">Reference proteome</keyword>
<dbReference type="OMA" id="WNAIDCC"/>
<evidence type="ECO:0000313" key="4">
    <source>
        <dbReference type="Proteomes" id="UP000751190"/>
    </source>
</evidence>
<gene>
    <name evidence="3" type="ORF">KFE25_002572</name>
</gene>
<dbReference type="PANTHER" id="PTHR43037">
    <property type="entry name" value="UNNAMED PRODUCT-RELATED"/>
    <property type="match status" value="1"/>
</dbReference>
<dbReference type="InterPro" id="IPR050955">
    <property type="entry name" value="Plant_Biomass_Hydrol_Est"/>
</dbReference>
<dbReference type="SUPFAM" id="SSF53474">
    <property type="entry name" value="alpha/beta-Hydrolases"/>
    <property type="match status" value="1"/>
</dbReference>
<protein>
    <submittedName>
        <fullName evidence="3">Uncharacterized protein</fullName>
    </submittedName>
</protein>
<keyword evidence="2" id="KW-0378">Hydrolase</keyword>